<dbReference type="InterPro" id="IPR043502">
    <property type="entry name" value="DNA/RNA_pol_sf"/>
</dbReference>
<keyword evidence="5" id="KW-0378">Hydrolase</keyword>
<evidence type="ECO:0000256" key="7">
    <source>
        <dbReference type="SAM" id="MobiDB-lite"/>
    </source>
</evidence>
<dbReference type="PANTHER" id="PTHR37984:SF15">
    <property type="entry name" value="INTEGRASE CATALYTIC DOMAIN-CONTAINING PROTEIN"/>
    <property type="match status" value="1"/>
</dbReference>
<keyword evidence="10" id="KW-1185">Reference proteome</keyword>
<dbReference type="Pfam" id="PF17917">
    <property type="entry name" value="RT_RNaseH"/>
    <property type="match status" value="1"/>
</dbReference>
<keyword evidence="4" id="KW-0255">Endonuclease</keyword>
<dbReference type="OrthoDB" id="8022549at2759"/>
<evidence type="ECO:0000256" key="2">
    <source>
        <dbReference type="ARBA" id="ARBA00022695"/>
    </source>
</evidence>
<gene>
    <name evidence="9" type="ORF">SKAU_G00424000</name>
</gene>
<reference evidence="9" key="1">
    <citation type="journal article" date="2023" name="Science">
        <title>Genome structures resolve the early diversification of teleost fishes.</title>
        <authorList>
            <person name="Parey E."/>
            <person name="Louis A."/>
            <person name="Montfort J."/>
            <person name="Bouchez O."/>
            <person name="Roques C."/>
            <person name="Iampietro C."/>
            <person name="Lluch J."/>
            <person name="Castinel A."/>
            <person name="Donnadieu C."/>
            <person name="Desvignes T."/>
            <person name="Floi Bucao C."/>
            <person name="Jouanno E."/>
            <person name="Wen M."/>
            <person name="Mejri S."/>
            <person name="Dirks R."/>
            <person name="Jansen H."/>
            <person name="Henkel C."/>
            <person name="Chen W.J."/>
            <person name="Zahm M."/>
            <person name="Cabau C."/>
            <person name="Klopp C."/>
            <person name="Thompson A.W."/>
            <person name="Robinson-Rechavi M."/>
            <person name="Braasch I."/>
            <person name="Lecointre G."/>
            <person name="Bobe J."/>
            <person name="Postlethwait J.H."/>
            <person name="Berthelot C."/>
            <person name="Roest Crollius H."/>
            <person name="Guiguen Y."/>
        </authorList>
    </citation>
    <scope>NUCLEOTIDE SEQUENCE</scope>
    <source>
        <strain evidence="9">WJC10195</strain>
    </source>
</reference>
<dbReference type="AlphaFoldDB" id="A0A9Q1IAK4"/>
<keyword evidence="2" id="KW-0548">Nucleotidyltransferase</keyword>
<feature type="domain" description="Reverse transcriptase RNase H-like" evidence="8">
    <location>
        <begin position="355"/>
        <end position="461"/>
    </location>
</feature>
<evidence type="ECO:0000313" key="9">
    <source>
        <dbReference type="EMBL" id="KAJ8332611.1"/>
    </source>
</evidence>
<dbReference type="CDD" id="cd09274">
    <property type="entry name" value="RNase_HI_RT_Ty3"/>
    <property type="match status" value="1"/>
</dbReference>
<dbReference type="SUPFAM" id="SSF56672">
    <property type="entry name" value="DNA/RNA polymerases"/>
    <property type="match status" value="1"/>
</dbReference>
<evidence type="ECO:0000256" key="1">
    <source>
        <dbReference type="ARBA" id="ARBA00022679"/>
    </source>
</evidence>
<keyword evidence="6" id="KW-0695">RNA-directed DNA polymerase</keyword>
<proteinExistence type="predicted"/>
<keyword evidence="1" id="KW-0808">Transferase</keyword>
<evidence type="ECO:0000256" key="6">
    <source>
        <dbReference type="ARBA" id="ARBA00022918"/>
    </source>
</evidence>
<evidence type="ECO:0000256" key="4">
    <source>
        <dbReference type="ARBA" id="ARBA00022759"/>
    </source>
</evidence>
<evidence type="ECO:0000259" key="8">
    <source>
        <dbReference type="Pfam" id="PF17917"/>
    </source>
</evidence>
<dbReference type="Gene3D" id="3.30.70.270">
    <property type="match status" value="1"/>
</dbReference>
<dbReference type="FunFam" id="3.30.70.270:FF:000026">
    <property type="entry name" value="Transposon Ty3-G Gag-Pol polyprotein"/>
    <property type="match status" value="1"/>
</dbReference>
<evidence type="ECO:0000313" key="10">
    <source>
        <dbReference type="Proteomes" id="UP001152622"/>
    </source>
</evidence>
<dbReference type="Proteomes" id="UP001152622">
    <property type="component" value="Unassembled WGS sequence"/>
</dbReference>
<dbReference type="InterPro" id="IPR041373">
    <property type="entry name" value="RT_RNaseH"/>
</dbReference>
<evidence type="ECO:0000256" key="3">
    <source>
        <dbReference type="ARBA" id="ARBA00022722"/>
    </source>
</evidence>
<protein>
    <recommendedName>
        <fullName evidence="8">Reverse transcriptase RNase H-like domain-containing protein</fullName>
    </recommendedName>
</protein>
<comment type="caution">
    <text evidence="9">The sequence shown here is derived from an EMBL/GenBank/DDBJ whole genome shotgun (WGS) entry which is preliminary data.</text>
</comment>
<evidence type="ECO:0000256" key="5">
    <source>
        <dbReference type="ARBA" id="ARBA00022801"/>
    </source>
</evidence>
<keyword evidence="3" id="KW-0540">Nuclease</keyword>
<name>A0A9Q1IAK4_SYNKA</name>
<feature type="compositionally biased region" description="Polar residues" evidence="7">
    <location>
        <begin position="510"/>
        <end position="519"/>
    </location>
</feature>
<dbReference type="EMBL" id="JAINUF010000025">
    <property type="protein sequence ID" value="KAJ8332611.1"/>
    <property type="molecule type" value="Genomic_DNA"/>
</dbReference>
<feature type="region of interest" description="Disordered" evidence="7">
    <location>
        <begin position="480"/>
        <end position="519"/>
    </location>
</feature>
<dbReference type="InterPro" id="IPR050951">
    <property type="entry name" value="Retrovirus_Pol_polyprotein"/>
</dbReference>
<organism evidence="9 10">
    <name type="scientific">Synaphobranchus kaupii</name>
    <name type="common">Kaup's arrowtooth eel</name>
    <dbReference type="NCBI Taxonomy" id="118154"/>
    <lineage>
        <taxon>Eukaryota</taxon>
        <taxon>Metazoa</taxon>
        <taxon>Chordata</taxon>
        <taxon>Craniata</taxon>
        <taxon>Vertebrata</taxon>
        <taxon>Euteleostomi</taxon>
        <taxon>Actinopterygii</taxon>
        <taxon>Neopterygii</taxon>
        <taxon>Teleostei</taxon>
        <taxon>Anguilliformes</taxon>
        <taxon>Synaphobranchidae</taxon>
        <taxon>Synaphobranchus</taxon>
    </lineage>
</organism>
<dbReference type="Gene3D" id="3.10.10.10">
    <property type="entry name" value="HIV Type 1 Reverse Transcriptase, subunit A, domain 1"/>
    <property type="match status" value="1"/>
</dbReference>
<sequence>MADCSLPPPSLFLALPGEPPMPWSRWISSFETYILAAGLEEVLDGRKRALLLHCLGAEGQRVFGTLGTTTKYTEAVELLKTHFAAPQSALLRRIIFRRRHQRSDTGATVSLLKLATCTRFFSHESMGPPSTTLRGYANSEIDIVGSLQLPQQWPALFSGVGCLETFTHQPLLDPTVTPVIQPLRRSPLALRDDISAELQRMLDDDIIEQVNASPWISNLVVAKKKSGGLESHDERLHSVFSAMAKHHLTLNGEKCVFAAPSFVGFRLSADSPYPLLSNTEAIHRLPEPTSAAQVASFLGMTAYYLRFLPHYSATTAPLRKLLKQDKPWLWSPACSDTVRLLKSQLTSPPVLAHFDLASPTLVTCDASAMAIGAVMSQLQGEIERPIAFASRALSPTEQRYSVGEREALACLWACERWHMYLYGREFTLRTDHQTLTTLLATSGTGHKPFRLHRWADRLQQYNYHLQFTPGRDNVAADLLSRSIPSPPTAPTQASGQDQAEHDLVQLLHTPLQSPADSAL</sequence>
<dbReference type="PANTHER" id="PTHR37984">
    <property type="entry name" value="PROTEIN CBG26694"/>
    <property type="match status" value="1"/>
</dbReference>
<dbReference type="InterPro" id="IPR043128">
    <property type="entry name" value="Rev_trsase/Diguanyl_cyclase"/>
</dbReference>
<accession>A0A9Q1IAK4</accession>